<evidence type="ECO:0000259" key="2">
    <source>
        <dbReference type="PROSITE" id="PS51831"/>
    </source>
</evidence>
<dbReference type="CDD" id="cd05399">
    <property type="entry name" value="NT_Rel-Spo_like"/>
    <property type="match status" value="1"/>
</dbReference>
<organism evidence="3">
    <name type="scientific">marine metagenome</name>
    <dbReference type="NCBI Taxonomy" id="408172"/>
    <lineage>
        <taxon>unclassified sequences</taxon>
        <taxon>metagenomes</taxon>
        <taxon>ecological metagenomes</taxon>
    </lineage>
</organism>
<dbReference type="GO" id="GO:0005886">
    <property type="term" value="C:plasma membrane"/>
    <property type="evidence" value="ECO:0007669"/>
    <property type="project" value="TreeGrafter"/>
</dbReference>
<dbReference type="GO" id="GO:0008728">
    <property type="term" value="F:GTP diphosphokinase activity"/>
    <property type="evidence" value="ECO:0007669"/>
    <property type="project" value="TreeGrafter"/>
</dbReference>
<dbReference type="PROSITE" id="PS51831">
    <property type="entry name" value="HD"/>
    <property type="match status" value="1"/>
</dbReference>
<dbReference type="FunFam" id="1.10.3210.10:FF:000001">
    <property type="entry name" value="GTP pyrophosphokinase RelA"/>
    <property type="match status" value="1"/>
</dbReference>
<dbReference type="AlphaFoldDB" id="A0A382QFW8"/>
<dbReference type="EMBL" id="UINC01114244">
    <property type="protein sequence ID" value="SVC84419.1"/>
    <property type="molecule type" value="Genomic_DNA"/>
</dbReference>
<dbReference type="Pfam" id="PF04607">
    <property type="entry name" value="RelA_SpoT"/>
    <property type="match status" value="1"/>
</dbReference>
<dbReference type="InterPro" id="IPR006674">
    <property type="entry name" value="HD_domain"/>
</dbReference>
<dbReference type="PANTHER" id="PTHR21262">
    <property type="entry name" value="GUANOSINE-3',5'-BIS DIPHOSPHATE 3'-PYROPHOSPHOHYDROLASE"/>
    <property type="match status" value="1"/>
</dbReference>
<dbReference type="SUPFAM" id="SSF109604">
    <property type="entry name" value="HD-domain/PDEase-like"/>
    <property type="match status" value="1"/>
</dbReference>
<feature type="domain" description="HD" evidence="2">
    <location>
        <begin position="53"/>
        <end position="152"/>
    </location>
</feature>
<proteinExistence type="inferred from homology"/>
<sequence length="326" mass="37605">MAGSFFNKKSQIKDFWVVLEAYLSNEEVSLIQKAYKLAEKAHSGQLRRSGESYIYHPLAVALILAELKLDYYCIVAAILHDCIEDTSITKDDVEKEFGSQVAHIVEGVSKLTHLEFNSSSQKQAKNFQKLVFAMSKDMRVMIIKLADRLHNMRTIDSMSKEKQIQKAKETSEIHAPIARRLGLHSIRVELDDLCFKTLHPRKHLILKRKIRKQYGNQKKAISRIQTEIEKRLKFEGINASIEGRQKQPSSVYNKMKLKSRKFTEILDMHAFRIIVDNTNACYQAMGHIHSLYKPLPLKFKDYIAAPKPNGYQSIHTVLIGPRKMFM</sequence>
<comment type="similarity">
    <text evidence="1">Belongs to the RelA/SpoT family.</text>
</comment>
<feature type="non-terminal residue" evidence="3">
    <location>
        <position position="326"/>
    </location>
</feature>
<name>A0A382QFW8_9ZZZZ</name>
<accession>A0A382QFW8</accession>
<dbReference type="GO" id="GO:0015969">
    <property type="term" value="P:guanosine tetraphosphate metabolic process"/>
    <property type="evidence" value="ECO:0007669"/>
    <property type="project" value="InterPro"/>
</dbReference>
<dbReference type="SMART" id="SM00954">
    <property type="entry name" value="RelA_SpoT"/>
    <property type="match status" value="1"/>
</dbReference>
<dbReference type="InterPro" id="IPR007685">
    <property type="entry name" value="RelA_SpoT"/>
</dbReference>
<dbReference type="FunFam" id="3.30.460.10:FF:000001">
    <property type="entry name" value="GTP pyrophosphokinase RelA"/>
    <property type="match status" value="1"/>
</dbReference>
<dbReference type="InterPro" id="IPR043519">
    <property type="entry name" value="NT_sf"/>
</dbReference>
<dbReference type="CDD" id="cd00077">
    <property type="entry name" value="HDc"/>
    <property type="match status" value="1"/>
</dbReference>
<dbReference type="Gene3D" id="1.10.3210.10">
    <property type="entry name" value="Hypothetical protein af1432"/>
    <property type="match status" value="1"/>
</dbReference>
<dbReference type="InterPro" id="IPR003607">
    <property type="entry name" value="HD/PDEase_dom"/>
</dbReference>
<dbReference type="PANTHER" id="PTHR21262:SF36">
    <property type="entry name" value="BIFUNCTIONAL (P)PPGPP SYNTHASE_HYDROLASE SPOT"/>
    <property type="match status" value="1"/>
</dbReference>
<dbReference type="Pfam" id="PF13328">
    <property type="entry name" value="HD_4"/>
    <property type="match status" value="1"/>
</dbReference>
<dbReference type="Gene3D" id="3.30.460.10">
    <property type="entry name" value="Beta Polymerase, domain 2"/>
    <property type="match status" value="1"/>
</dbReference>
<dbReference type="GO" id="GO:0008893">
    <property type="term" value="F:guanosine-3',5'-bis(diphosphate) 3'-diphosphatase activity"/>
    <property type="evidence" value="ECO:0007669"/>
    <property type="project" value="TreeGrafter"/>
</dbReference>
<protein>
    <recommendedName>
        <fullName evidence="2">HD domain-containing protein</fullName>
    </recommendedName>
</protein>
<reference evidence="3" key="1">
    <citation type="submission" date="2018-05" db="EMBL/GenBank/DDBJ databases">
        <authorList>
            <person name="Lanie J.A."/>
            <person name="Ng W.-L."/>
            <person name="Kazmierczak K.M."/>
            <person name="Andrzejewski T.M."/>
            <person name="Davidsen T.M."/>
            <person name="Wayne K.J."/>
            <person name="Tettelin H."/>
            <person name="Glass J.I."/>
            <person name="Rusch D."/>
            <person name="Podicherti R."/>
            <person name="Tsui H.-C.T."/>
            <person name="Winkler M.E."/>
        </authorList>
    </citation>
    <scope>NUCLEOTIDE SEQUENCE</scope>
</reference>
<dbReference type="SUPFAM" id="SSF81301">
    <property type="entry name" value="Nucleotidyltransferase"/>
    <property type="match status" value="1"/>
</dbReference>
<dbReference type="SMART" id="SM00471">
    <property type="entry name" value="HDc"/>
    <property type="match status" value="1"/>
</dbReference>
<dbReference type="GO" id="GO:0042594">
    <property type="term" value="P:response to starvation"/>
    <property type="evidence" value="ECO:0007669"/>
    <property type="project" value="TreeGrafter"/>
</dbReference>
<evidence type="ECO:0000256" key="1">
    <source>
        <dbReference type="ARBA" id="ARBA00007476"/>
    </source>
</evidence>
<gene>
    <name evidence="3" type="ORF">METZ01_LOCUS337273</name>
</gene>
<evidence type="ECO:0000313" key="3">
    <source>
        <dbReference type="EMBL" id="SVC84419.1"/>
    </source>
</evidence>